<evidence type="ECO:0000313" key="9">
    <source>
        <dbReference type="EMBL" id="MRI84976.1"/>
    </source>
</evidence>
<reference evidence="9 10" key="1">
    <citation type="submission" date="2019-11" db="EMBL/GenBank/DDBJ databases">
        <title>Characterisation of Fundicoccus ignavus gen. nov. sp. nov., a novel genus of the family Aerococcaceae isolated from bulk tank milk.</title>
        <authorList>
            <person name="Siebert A."/>
            <person name="Huptas C."/>
            <person name="Wenning M."/>
            <person name="Scherer S."/>
            <person name="Doll E.V."/>
        </authorList>
    </citation>
    <scope>NUCLEOTIDE SEQUENCE [LARGE SCALE GENOMIC DNA]</scope>
    <source>
        <strain evidence="9 10">WS4759</strain>
    </source>
</reference>
<comment type="subcellular location">
    <subcellularLocation>
        <location evidence="1">Cell membrane</location>
        <topology evidence="1">Multi-pass membrane protein</topology>
    </subcellularLocation>
</comment>
<feature type="transmembrane region" description="Helical" evidence="7">
    <location>
        <begin position="46"/>
        <end position="66"/>
    </location>
</feature>
<feature type="transmembrane region" description="Helical" evidence="7">
    <location>
        <begin position="78"/>
        <end position="97"/>
    </location>
</feature>
<dbReference type="PANTHER" id="PTHR33778:SF1">
    <property type="entry name" value="MAGNESIUM TRANSPORTER YHID-RELATED"/>
    <property type="match status" value="1"/>
</dbReference>
<protein>
    <submittedName>
        <fullName evidence="9">MgtC/SapB family protein</fullName>
    </submittedName>
</protein>
<keyword evidence="6 7" id="KW-0472">Membrane</keyword>
<evidence type="ECO:0000256" key="6">
    <source>
        <dbReference type="ARBA" id="ARBA00023136"/>
    </source>
</evidence>
<sequence length="231" mass="25161">MELIKSLIDNLNTLSLLTILTRVILAVIIGGIIGLERGIKSKSAGLRTNILVCLGSTMVMMTNQYIYETFGSVDPTRMGAQVVSGIGFLGAGTILVTRGKQIRGLTTAAGLWVAACLGLAIGIGFYSGAIIGGISVLLTLTLFDSINENFINRPHTIDCYIIFETTNDFYSLLKKAKNDSWSIIEIETNHSVIDAPHYTYEITFQLASKESVDSFIEELNQQTGILFIKEV</sequence>
<keyword evidence="3" id="KW-1003">Cell membrane</keyword>
<feature type="transmembrane region" description="Helical" evidence="7">
    <location>
        <begin position="12"/>
        <end position="34"/>
    </location>
</feature>
<dbReference type="AlphaFoldDB" id="A0A6I2GCK9"/>
<keyword evidence="4 7" id="KW-0812">Transmembrane</keyword>
<organism evidence="9 10">
    <name type="scientific">Fundicoccus ignavus</name>
    <dbReference type="NCBI Taxonomy" id="2664442"/>
    <lineage>
        <taxon>Bacteria</taxon>
        <taxon>Bacillati</taxon>
        <taxon>Bacillota</taxon>
        <taxon>Bacilli</taxon>
        <taxon>Lactobacillales</taxon>
        <taxon>Aerococcaceae</taxon>
        <taxon>Fundicoccus</taxon>
    </lineage>
</organism>
<dbReference type="Pfam" id="PF02308">
    <property type="entry name" value="MgtC"/>
    <property type="match status" value="1"/>
</dbReference>
<evidence type="ECO:0000256" key="7">
    <source>
        <dbReference type="SAM" id="Phobius"/>
    </source>
</evidence>
<dbReference type="InterPro" id="IPR003416">
    <property type="entry name" value="MgtC/SapB/SrpB/YhiD_fam"/>
</dbReference>
<feature type="transmembrane region" description="Helical" evidence="7">
    <location>
        <begin position="109"/>
        <end position="142"/>
    </location>
</feature>
<dbReference type="EMBL" id="WJQS01000002">
    <property type="protein sequence ID" value="MRI84976.1"/>
    <property type="molecule type" value="Genomic_DNA"/>
</dbReference>
<feature type="domain" description="MgtC/SapB/SrpB/YhiD N-terminal" evidence="8">
    <location>
        <begin position="24"/>
        <end position="147"/>
    </location>
</feature>
<dbReference type="PRINTS" id="PR01837">
    <property type="entry name" value="MGTCSAPBPROT"/>
</dbReference>
<dbReference type="PANTHER" id="PTHR33778">
    <property type="entry name" value="PROTEIN MGTC"/>
    <property type="match status" value="1"/>
</dbReference>
<proteinExistence type="inferred from homology"/>
<dbReference type="InterPro" id="IPR049177">
    <property type="entry name" value="MgtC_SapB_SrpB_YhiD_N"/>
</dbReference>
<evidence type="ECO:0000256" key="5">
    <source>
        <dbReference type="ARBA" id="ARBA00022989"/>
    </source>
</evidence>
<keyword evidence="5 7" id="KW-1133">Transmembrane helix</keyword>
<evidence type="ECO:0000256" key="2">
    <source>
        <dbReference type="ARBA" id="ARBA00009298"/>
    </source>
</evidence>
<evidence type="ECO:0000259" key="8">
    <source>
        <dbReference type="Pfam" id="PF02308"/>
    </source>
</evidence>
<gene>
    <name evidence="9" type="ORF">GIY09_03555</name>
</gene>
<accession>A0A6I2GCK9</accession>
<comment type="similarity">
    <text evidence="2">Belongs to the MgtC/SapB family.</text>
</comment>
<dbReference type="RefSeq" id="WP_153863239.1">
    <property type="nucleotide sequence ID" value="NZ_WJQS01000002.1"/>
</dbReference>
<evidence type="ECO:0000313" key="10">
    <source>
        <dbReference type="Proteomes" id="UP000430975"/>
    </source>
</evidence>
<dbReference type="Proteomes" id="UP000430975">
    <property type="component" value="Unassembled WGS sequence"/>
</dbReference>
<keyword evidence="10" id="KW-1185">Reference proteome</keyword>
<comment type="caution">
    <text evidence="9">The sequence shown here is derived from an EMBL/GenBank/DDBJ whole genome shotgun (WGS) entry which is preliminary data.</text>
</comment>
<evidence type="ECO:0000256" key="4">
    <source>
        <dbReference type="ARBA" id="ARBA00022692"/>
    </source>
</evidence>
<name>A0A6I2GCK9_9LACT</name>
<evidence type="ECO:0000256" key="1">
    <source>
        <dbReference type="ARBA" id="ARBA00004651"/>
    </source>
</evidence>
<evidence type="ECO:0000256" key="3">
    <source>
        <dbReference type="ARBA" id="ARBA00022475"/>
    </source>
</evidence>
<dbReference type="GO" id="GO:0005886">
    <property type="term" value="C:plasma membrane"/>
    <property type="evidence" value="ECO:0007669"/>
    <property type="project" value="UniProtKB-SubCell"/>
</dbReference>